<dbReference type="EMBL" id="CP000116">
    <property type="protein sequence ID" value="AAZ97293.1"/>
    <property type="molecule type" value="Genomic_DNA"/>
</dbReference>
<evidence type="ECO:0000313" key="8">
    <source>
        <dbReference type="EMBL" id="AAZ97293.1"/>
    </source>
</evidence>
<dbReference type="Pfam" id="PF00403">
    <property type="entry name" value="HMA"/>
    <property type="match status" value="1"/>
</dbReference>
<comment type="function">
    <text evidence="5">Involved in mercury resistance. Acts as a mercury scavenger that specifically binds to a mercuric ion in the periplasm and probably passes it to the cytoplasmic mercuric reductase MerA via the mercuric transport protein MerT.</text>
</comment>
<organism evidence="8 9">
    <name type="scientific">Thiobacillus denitrificans (strain ATCC 25259 / T1)</name>
    <dbReference type="NCBI Taxonomy" id="292415"/>
    <lineage>
        <taxon>Bacteria</taxon>
        <taxon>Pseudomonadati</taxon>
        <taxon>Pseudomonadota</taxon>
        <taxon>Betaproteobacteria</taxon>
        <taxon>Nitrosomonadales</taxon>
        <taxon>Thiobacillaceae</taxon>
        <taxon>Thiobacillus</taxon>
    </lineage>
</organism>
<gene>
    <name evidence="5" type="primary">merP</name>
    <name evidence="8" type="ordered locus">Tbd_1340</name>
</gene>
<name>Q3SJ74_THIDA</name>
<dbReference type="GO" id="GO:0015097">
    <property type="term" value="F:mercury ion transmembrane transporter activity"/>
    <property type="evidence" value="ECO:0007669"/>
    <property type="project" value="UniProtKB-UniRule"/>
</dbReference>
<keyword evidence="6" id="KW-0732">Signal</keyword>
<feature type="signal peptide" evidence="6">
    <location>
        <begin position="1"/>
        <end position="28"/>
    </location>
</feature>
<dbReference type="FunFam" id="3.30.70.100:FF:000001">
    <property type="entry name" value="ATPase copper transporting beta"/>
    <property type="match status" value="1"/>
</dbReference>
<dbReference type="OrthoDB" id="7205933at2"/>
<feature type="domain" description="HMA" evidence="7">
    <location>
        <begin position="31"/>
        <end position="97"/>
    </location>
</feature>
<accession>Q3SJ74</accession>
<comment type="subcellular location">
    <subcellularLocation>
        <location evidence="1">Cell envelope</location>
    </subcellularLocation>
    <subcellularLocation>
        <location evidence="5">Periplasm</location>
    </subcellularLocation>
</comment>
<keyword evidence="9" id="KW-1185">Reference proteome</keyword>
<dbReference type="GO" id="GO:0042597">
    <property type="term" value="C:periplasmic space"/>
    <property type="evidence" value="ECO:0007669"/>
    <property type="project" value="UniProtKB-SubCell"/>
</dbReference>
<dbReference type="InterPro" id="IPR001802">
    <property type="entry name" value="MerP/CopZ"/>
</dbReference>
<sequence length="108" mass="11444">MKTLVLAQVKKFILASILVFAFAGAAFAAVRTVTLSVPGMYCEVCPITVRKALEKVPGVSRVNVSFEKKEALVTFDDASTSIKALEDATFEAGYESTVKAPAKGGQAK</sequence>
<evidence type="ECO:0000256" key="5">
    <source>
        <dbReference type="RuleBase" id="RU361212"/>
    </source>
</evidence>
<dbReference type="GO" id="GO:0045340">
    <property type="term" value="F:mercury ion binding"/>
    <property type="evidence" value="ECO:0007669"/>
    <property type="project" value="UniProtKB-UniRule"/>
</dbReference>
<dbReference type="STRING" id="292415.Tbd_1340"/>
<keyword evidence="4 5" id="KW-0476">Mercury</keyword>
<protein>
    <recommendedName>
        <fullName evidence="5">Periplasmic mercury ion-binding protein</fullName>
    </recommendedName>
</protein>
<dbReference type="RefSeq" id="WP_011311852.1">
    <property type="nucleotide sequence ID" value="NC_007404.1"/>
</dbReference>
<feature type="chain" id="PRO_5004228850" description="Periplasmic mercury ion-binding protein" evidence="6">
    <location>
        <begin position="29"/>
        <end position="108"/>
    </location>
</feature>
<dbReference type="Gene3D" id="3.30.70.100">
    <property type="match status" value="1"/>
</dbReference>
<reference evidence="8 9" key="1">
    <citation type="journal article" date="2006" name="J. Bacteriol.">
        <title>The genome sequence of the obligately chemolithoautotrophic, facultatively anaerobic bacterium Thiobacillus denitrificans.</title>
        <authorList>
            <person name="Beller H.R."/>
            <person name="Chain P.S."/>
            <person name="Letain T.E."/>
            <person name="Chakicherla A."/>
            <person name="Larimer F.W."/>
            <person name="Richardson P.M."/>
            <person name="Coleman M.A."/>
            <person name="Wood A.P."/>
            <person name="Kelly D.P."/>
        </authorList>
    </citation>
    <scope>NUCLEOTIDE SEQUENCE [LARGE SCALE GENOMIC DNA]</scope>
    <source>
        <strain evidence="8 9">ATCC 25259</strain>
    </source>
</reference>
<proteinExistence type="predicted"/>
<evidence type="ECO:0000256" key="4">
    <source>
        <dbReference type="ARBA" id="ARBA00022914"/>
    </source>
</evidence>
<evidence type="ECO:0000256" key="1">
    <source>
        <dbReference type="ARBA" id="ARBA00004196"/>
    </source>
</evidence>
<evidence type="ECO:0000256" key="6">
    <source>
        <dbReference type="SAM" id="SignalP"/>
    </source>
</evidence>
<dbReference type="SUPFAM" id="SSF55008">
    <property type="entry name" value="HMA, heavy metal-associated domain"/>
    <property type="match status" value="1"/>
</dbReference>
<evidence type="ECO:0000256" key="3">
    <source>
        <dbReference type="ARBA" id="ARBA00022723"/>
    </source>
</evidence>
<dbReference type="InterPro" id="IPR036163">
    <property type="entry name" value="HMA_dom_sf"/>
</dbReference>
<dbReference type="InterPro" id="IPR006121">
    <property type="entry name" value="HMA_dom"/>
</dbReference>
<dbReference type="eggNOG" id="COG2608">
    <property type="taxonomic scope" value="Bacteria"/>
</dbReference>
<dbReference type="PRINTS" id="PR00946">
    <property type="entry name" value="HGSCAVENGER"/>
</dbReference>
<dbReference type="NCBIfam" id="TIGR02052">
    <property type="entry name" value="MerP"/>
    <property type="match status" value="1"/>
</dbReference>
<dbReference type="PROSITE" id="PS50846">
    <property type="entry name" value="HMA_2"/>
    <property type="match status" value="1"/>
</dbReference>
<keyword evidence="5" id="KW-0574">Periplasm</keyword>
<evidence type="ECO:0000256" key="2">
    <source>
        <dbReference type="ARBA" id="ARBA00022466"/>
    </source>
</evidence>
<dbReference type="GO" id="GO:0030313">
    <property type="term" value="C:cell envelope"/>
    <property type="evidence" value="ECO:0007669"/>
    <property type="project" value="UniProtKB-SubCell"/>
</dbReference>
<dbReference type="AlphaFoldDB" id="Q3SJ74"/>
<evidence type="ECO:0000313" key="9">
    <source>
        <dbReference type="Proteomes" id="UP000008291"/>
    </source>
</evidence>
<dbReference type="Proteomes" id="UP000008291">
    <property type="component" value="Chromosome"/>
</dbReference>
<keyword evidence="2 5" id="KW-0475">Mercuric resistance</keyword>
<dbReference type="CDD" id="cd00371">
    <property type="entry name" value="HMA"/>
    <property type="match status" value="1"/>
</dbReference>
<evidence type="ECO:0000259" key="7">
    <source>
        <dbReference type="PROSITE" id="PS50846"/>
    </source>
</evidence>
<dbReference type="HOGENOM" id="CLU_134973_2_1_4"/>
<keyword evidence="3 5" id="KW-0479">Metal-binding</keyword>
<dbReference type="InterPro" id="IPR011795">
    <property type="entry name" value="MerP"/>
</dbReference>
<dbReference type="KEGG" id="tbd:Tbd_1340"/>